<name>R7SDQ9_CONPW</name>
<proteinExistence type="predicted"/>
<reference evidence="2" key="1">
    <citation type="journal article" date="2012" name="Science">
        <title>The Paleozoic origin of enzymatic lignin decomposition reconstructed from 31 fungal genomes.</title>
        <authorList>
            <person name="Floudas D."/>
            <person name="Binder M."/>
            <person name="Riley R."/>
            <person name="Barry K."/>
            <person name="Blanchette R.A."/>
            <person name="Henrissat B."/>
            <person name="Martinez A.T."/>
            <person name="Otillar R."/>
            <person name="Spatafora J.W."/>
            <person name="Yadav J.S."/>
            <person name="Aerts A."/>
            <person name="Benoit I."/>
            <person name="Boyd A."/>
            <person name="Carlson A."/>
            <person name="Copeland A."/>
            <person name="Coutinho P.M."/>
            <person name="de Vries R.P."/>
            <person name="Ferreira P."/>
            <person name="Findley K."/>
            <person name="Foster B."/>
            <person name="Gaskell J."/>
            <person name="Glotzer D."/>
            <person name="Gorecki P."/>
            <person name="Heitman J."/>
            <person name="Hesse C."/>
            <person name="Hori C."/>
            <person name="Igarashi K."/>
            <person name="Jurgens J.A."/>
            <person name="Kallen N."/>
            <person name="Kersten P."/>
            <person name="Kohler A."/>
            <person name="Kuees U."/>
            <person name="Kumar T.K.A."/>
            <person name="Kuo A."/>
            <person name="LaButti K."/>
            <person name="Larrondo L.F."/>
            <person name="Lindquist E."/>
            <person name="Ling A."/>
            <person name="Lombard V."/>
            <person name="Lucas S."/>
            <person name="Lundell T."/>
            <person name="Martin R."/>
            <person name="McLaughlin D.J."/>
            <person name="Morgenstern I."/>
            <person name="Morin E."/>
            <person name="Murat C."/>
            <person name="Nagy L.G."/>
            <person name="Nolan M."/>
            <person name="Ohm R.A."/>
            <person name="Patyshakuliyeva A."/>
            <person name="Rokas A."/>
            <person name="Ruiz-Duenas F.J."/>
            <person name="Sabat G."/>
            <person name="Salamov A."/>
            <person name="Samejima M."/>
            <person name="Schmutz J."/>
            <person name="Slot J.C."/>
            <person name="St John F."/>
            <person name="Stenlid J."/>
            <person name="Sun H."/>
            <person name="Sun S."/>
            <person name="Syed K."/>
            <person name="Tsang A."/>
            <person name="Wiebenga A."/>
            <person name="Young D."/>
            <person name="Pisabarro A."/>
            <person name="Eastwood D.C."/>
            <person name="Martin F."/>
            <person name="Cullen D."/>
            <person name="Grigoriev I.V."/>
            <person name="Hibbett D.S."/>
        </authorList>
    </citation>
    <scope>NUCLEOTIDE SEQUENCE [LARGE SCALE GENOMIC DNA]</scope>
    <source>
        <strain evidence="2">RWD-64-598 SS2</strain>
    </source>
</reference>
<dbReference type="InterPro" id="IPR032675">
    <property type="entry name" value="LRR_dom_sf"/>
</dbReference>
<organism evidence="1 2">
    <name type="scientific">Coniophora puteana (strain RWD-64-598)</name>
    <name type="common">Brown rot fungus</name>
    <dbReference type="NCBI Taxonomy" id="741705"/>
    <lineage>
        <taxon>Eukaryota</taxon>
        <taxon>Fungi</taxon>
        <taxon>Dikarya</taxon>
        <taxon>Basidiomycota</taxon>
        <taxon>Agaricomycotina</taxon>
        <taxon>Agaricomycetes</taxon>
        <taxon>Agaricomycetidae</taxon>
        <taxon>Boletales</taxon>
        <taxon>Coniophorineae</taxon>
        <taxon>Coniophoraceae</taxon>
        <taxon>Coniophora</taxon>
    </lineage>
</organism>
<keyword evidence="2" id="KW-1185">Reference proteome</keyword>
<dbReference type="GeneID" id="19206424"/>
<dbReference type="AlphaFoldDB" id="R7SDQ9"/>
<dbReference type="KEGG" id="cput:CONPUDRAFT_170291"/>
<accession>R7SDQ9</accession>
<evidence type="ECO:0000313" key="1">
    <source>
        <dbReference type="EMBL" id="EIW74301.1"/>
    </source>
</evidence>
<evidence type="ECO:0008006" key="3">
    <source>
        <dbReference type="Google" id="ProtNLM"/>
    </source>
</evidence>
<dbReference type="RefSeq" id="XP_007775653.1">
    <property type="nucleotide sequence ID" value="XM_007777463.1"/>
</dbReference>
<dbReference type="OrthoDB" id="2750697at2759"/>
<protein>
    <recommendedName>
        <fullName evidence="3">F-box domain-containing protein</fullName>
    </recommendedName>
</protein>
<dbReference type="SUPFAM" id="SSF52047">
    <property type="entry name" value="RNI-like"/>
    <property type="match status" value="1"/>
</dbReference>
<gene>
    <name evidence="1" type="ORF">CONPUDRAFT_170291</name>
</gene>
<sequence>MHLCLLIPELVEIIILNINYHKPTLARLACVCTALRDPSLDALYWRVESFGDLLRVLPCKDLISVCISSSGNLRRKCADPSTLRGRWDTSELTTRITQRQWNTFAAYAARVRHIKVDFALGIPGYSSRSVCRAFPDRCPIPSLFPNLRSLHISGGPSVFCPRFVDRLCLGPEVRDIRFNYLTINTFMDSISSPEQFASRVPLLERLSAPTYNTADTLQHLAQYIPQWPNLTTLSCGPLDTNCLTSLSLLRSFRHLELLLGEDTIWIEEDRRFGLSRLESLKIECSTFEKSAKALVAVLSRDLRPHQQHDKLRYLSIHASSSSAGSVQTLTEALSRLVSSHALREITLEDSLFKEAGLQKADDVEWIHPLLHFSHLTNFTILRTGMAHYSLYSLTGHQLLSVVRKWPQLEVLRVLHLKSLLTLPEAIALIGTLPRLSAFDVGIQVTHEDVATLGDSSVPLPCNDYITALSMHCEERTMHPGDDFLLAFILTRVFPRLSTIYNARLSHGRSAEVQSSSFWVKVNDEVTAIKENIALS</sequence>
<dbReference type="Proteomes" id="UP000053558">
    <property type="component" value="Unassembled WGS sequence"/>
</dbReference>
<dbReference type="Gene3D" id="3.80.10.10">
    <property type="entry name" value="Ribonuclease Inhibitor"/>
    <property type="match status" value="1"/>
</dbReference>
<dbReference type="EMBL" id="JH711593">
    <property type="protein sequence ID" value="EIW74301.1"/>
    <property type="molecule type" value="Genomic_DNA"/>
</dbReference>
<evidence type="ECO:0000313" key="2">
    <source>
        <dbReference type="Proteomes" id="UP000053558"/>
    </source>
</evidence>